<dbReference type="GO" id="GO:0003677">
    <property type="term" value="F:DNA binding"/>
    <property type="evidence" value="ECO:0007669"/>
    <property type="project" value="InterPro"/>
</dbReference>
<dbReference type="SMART" id="SM00906">
    <property type="entry name" value="Fungal_trans"/>
    <property type="match status" value="1"/>
</dbReference>
<evidence type="ECO:0000259" key="2">
    <source>
        <dbReference type="SMART" id="SM00906"/>
    </source>
</evidence>
<keyword evidence="1" id="KW-0539">Nucleus</keyword>
<evidence type="ECO:0000256" key="1">
    <source>
        <dbReference type="ARBA" id="ARBA00023242"/>
    </source>
</evidence>
<protein>
    <recommendedName>
        <fullName evidence="2">Xylanolytic transcriptional activator regulatory domain-containing protein</fullName>
    </recommendedName>
</protein>
<organism evidence="3 4">
    <name type="scientific">Cytospora mali</name>
    <name type="common">Apple Valsa canker fungus</name>
    <name type="synonym">Valsa mali</name>
    <dbReference type="NCBI Taxonomy" id="578113"/>
    <lineage>
        <taxon>Eukaryota</taxon>
        <taxon>Fungi</taxon>
        <taxon>Dikarya</taxon>
        <taxon>Ascomycota</taxon>
        <taxon>Pezizomycotina</taxon>
        <taxon>Sordariomycetes</taxon>
        <taxon>Sordariomycetidae</taxon>
        <taxon>Diaporthales</taxon>
        <taxon>Cytosporaceae</taxon>
        <taxon>Cytospora</taxon>
    </lineage>
</organism>
<reference evidence="3" key="1">
    <citation type="submission" date="2014-12" db="EMBL/GenBank/DDBJ databases">
        <title>Genome Sequence of Valsa Canker Pathogens Uncovers a Specific Adaption of Colonization on Woody Bark.</title>
        <authorList>
            <person name="Yin Z."/>
            <person name="Liu H."/>
            <person name="Gao X."/>
            <person name="Li Z."/>
            <person name="Song N."/>
            <person name="Ke X."/>
            <person name="Dai Q."/>
            <person name="Wu Y."/>
            <person name="Sun Y."/>
            <person name="Xu J.-R."/>
            <person name="Kang Z.K."/>
            <person name="Wang L."/>
            <person name="Huang L."/>
        </authorList>
    </citation>
    <scope>NUCLEOTIDE SEQUENCE [LARGE SCALE GENOMIC DNA]</scope>
    <source>
        <strain evidence="3">03-8</strain>
    </source>
</reference>
<dbReference type="Pfam" id="PF04082">
    <property type="entry name" value="Fungal_trans"/>
    <property type="match status" value="1"/>
</dbReference>
<dbReference type="EMBL" id="CM003103">
    <property type="protein sequence ID" value="KUI70697.1"/>
    <property type="molecule type" value="Genomic_DNA"/>
</dbReference>
<dbReference type="OrthoDB" id="3862662at2759"/>
<name>A0A194W344_CYTMA</name>
<feature type="domain" description="Xylanolytic transcriptional activator regulatory" evidence="2">
    <location>
        <begin position="76"/>
        <end position="154"/>
    </location>
</feature>
<dbReference type="GO" id="GO:0006351">
    <property type="term" value="P:DNA-templated transcription"/>
    <property type="evidence" value="ECO:0007669"/>
    <property type="project" value="InterPro"/>
</dbReference>
<proteinExistence type="predicted"/>
<dbReference type="GO" id="GO:0008270">
    <property type="term" value="F:zinc ion binding"/>
    <property type="evidence" value="ECO:0007669"/>
    <property type="project" value="InterPro"/>
</dbReference>
<dbReference type="AlphaFoldDB" id="A0A194W344"/>
<accession>A0A194W344</accession>
<dbReference type="InterPro" id="IPR007219">
    <property type="entry name" value="XnlR_reg_dom"/>
</dbReference>
<keyword evidence="4" id="KW-1185">Reference proteome</keyword>
<gene>
    <name evidence="3" type="ORF">VM1G_05902</name>
</gene>
<evidence type="ECO:0000313" key="4">
    <source>
        <dbReference type="Proteomes" id="UP000078559"/>
    </source>
</evidence>
<dbReference type="CDD" id="cd12148">
    <property type="entry name" value="fungal_TF_MHR"/>
    <property type="match status" value="1"/>
</dbReference>
<sequence length="430" mass="47592">MWMEPSAETGLLSLSMLLIVRAPEENTEASMQNSLYHSVKTLCTLVAGKVSLSVSVLQANLLICLYELCHFMPQQAYLTLGTCVAMARVFGWHNESFWRNDQWIVRPRELKLFSILWWSMVFLESVLQTEDLGYPPSLPSLRFSIPLPESFDPILQLSQGNQYGGPVQQGIFRFADDGDDKIDTIVWPEAKSTSFLAQVLQQTAGHFGTQSLSRDDLTTAMIGHARNIVSTPWKDGSRYAGLSLTYTAILKLNYPSVGIRLQNSYDPIDASALQNTLPIIESICHSARLMTSPGNLSFLGPLVPPMAHSIFLAAIILIGLGSTIMQDPDWTQKVQMLRSCLEVFAKRWKIAVTTITGGRAFEKPNGHRSLDCSAARTLGDASAGKTSNCFVSTYQASGIDERAHRLSRNLTSWKFLEFDMASIGSIAKAK</sequence>
<dbReference type="Proteomes" id="UP000078559">
    <property type="component" value="Chromosome 6"/>
</dbReference>
<evidence type="ECO:0000313" key="3">
    <source>
        <dbReference type="EMBL" id="KUI70697.1"/>
    </source>
</evidence>